<name>H5U7A6_9ACTN</name>
<evidence type="ECO:0000256" key="1">
    <source>
        <dbReference type="SAM" id="MobiDB-lite"/>
    </source>
</evidence>
<keyword evidence="4" id="KW-1185">Reference proteome</keyword>
<proteinExistence type="predicted"/>
<comment type="caution">
    <text evidence="3">The sequence shown here is derived from an EMBL/GenBank/DDBJ whole genome shotgun (WGS) entry which is preliminary data.</text>
</comment>
<keyword evidence="2" id="KW-0812">Transmembrane</keyword>
<feature type="transmembrane region" description="Helical" evidence="2">
    <location>
        <begin position="123"/>
        <end position="145"/>
    </location>
</feature>
<protein>
    <submittedName>
        <fullName evidence="3">Uncharacterized protein</fullName>
    </submittedName>
</protein>
<evidence type="ECO:0000256" key="2">
    <source>
        <dbReference type="SAM" id="Phobius"/>
    </source>
</evidence>
<dbReference type="eggNOG" id="ENOG5033W54">
    <property type="taxonomic scope" value="Bacteria"/>
</dbReference>
<dbReference type="RefSeq" id="WP_005209299.1">
    <property type="nucleotide sequence ID" value="NZ_BAFC01000139.1"/>
</dbReference>
<organism evidence="3 4">
    <name type="scientific">Gordonia sputi NBRC 100414</name>
    <dbReference type="NCBI Taxonomy" id="1089453"/>
    <lineage>
        <taxon>Bacteria</taxon>
        <taxon>Bacillati</taxon>
        <taxon>Actinomycetota</taxon>
        <taxon>Actinomycetes</taxon>
        <taxon>Mycobacteriales</taxon>
        <taxon>Gordoniaceae</taxon>
        <taxon>Gordonia</taxon>
    </lineage>
</organism>
<feature type="region of interest" description="Disordered" evidence="1">
    <location>
        <begin position="192"/>
        <end position="215"/>
    </location>
</feature>
<feature type="transmembrane region" description="Helical" evidence="2">
    <location>
        <begin position="151"/>
        <end position="170"/>
    </location>
</feature>
<evidence type="ECO:0000313" key="4">
    <source>
        <dbReference type="Proteomes" id="UP000005845"/>
    </source>
</evidence>
<feature type="transmembrane region" description="Helical" evidence="2">
    <location>
        <begin position="51"/>
        <end position="70"/>
    </location>
</feature>
<evidence type="ECO:0000313" key="3">
    <source>
        <dbReference type="EMBL" id="GAB41614.1"/>
    </source>
</evidence>
<keyword evidence="2" id="KW-0472">Membrane</keyword>
<feature type="compositionally biased region" description="Polar residues" evidence="1">
    <location>
        <begin position="193"/>
        <end position="215"/>
    </location>
</feature>
<reference evidence="3 4" key="1">
    <citation type="submission" date="2012-02" db="EMBL/GenBank/DDBJ databases">
        <title>Whole genome shotgun sequence of Gordonia sputi NBRC 100414.</title>
        <authorList>
            <person name="Yoshida I."/>
            <person name="Hosoyama A."/>
            <person name="Tsuchikane K."/>
            <person name="Katsumata H."/>
            <person name="Yamazaki S."/>
            <person name="Fujita N."/>
        </authorList>
    </citation>
    <scope>NUCLEOTIDE SEQUENCE [LARGE SCALE GENOMIC DNA]</scope>
    <source>
        <strain evidence="3 4">NBRC 100414</strain>
    </source>
</reference>
<keyword evidence="2" id="KW-1133">Transmembrane helix</keyword>
<dbReference type="Proteomes" id="UP000005845">
    <property type="component" value="Unassembled WGS sequence"/>
</dbReference>
<dbReference type="AlphaFoldDB" id="H5U7A6"/>
<dbReference type="EMBL" id="BAFC01000139">
    <property type="protein sequence ID" value="GAB41614.1"/>
    <property type="molecule type" value="Genomic_DNA"/>
</dbReference>
<accession>H5U7A6</accession>
<gene>
    <name evidence="3" type="ORF">GOSPT_141_00120</name>
</gene>
<sequence length="215" mass="24037">MHDPNSAIPDEAKPAVWLRYDEWRGERHRRFNERHAHRLIGWRRRKVYRRLVVAQGLCVLLVVVGALVAFVSRQWFVIPLAAGIVGALICQRLVRIVTGSIGDAPVSALDEIQLAQRNSARSIAYFTLFMLMFIPYVLLVVLGGFDEVKGQYVYGTGMLLIALVLVAAFIPSMLTAWWMGDADPEDLEVSYASPETVTDPKNITNSKANTGRNPS</sequence>